<gene>
    <name evidence="1" type="ORF">AUC70_03295</name>
</gene>
<dbReference type="InterPro" id="IPR014985">
    <property type="entry name" value="WbqC"/>
</dbReference>
<organism evidence="1 2">
    <name type="scientific">Methyloceanibacter stevinii</name>
    <dbReference type="NCBI Taxonomy" id="1774970"/>
    <lineage>
        <taxon>Bacteria</taxon>
        <taxon>Pseudomonadati</taxon>
        <taxon>Pseudomonadota</taxon>
        <taxon>Alphaproteobacteria</taxon>
        <taxon>Hyphomicrobiales</taxon>
        <taxon>Hyphomicrobiaceae</taxon>
        <taxon>Methyloceanibacter</taxon>
    </lineage>
</organism>
<evidence type="ECO:0008006" key="3">
    <source>
        <dbReference type="Google" id="ProtNLM"/>
    </source>
</evidence>
<reference evidence="1 2" key="1">
    <citation type="journal article" date="2016" name="Environ. Microbiol.">
        <title>New Methyloceanibacter diversity from North Sea sediments includes methanotroph containing solely the soluble methane monooxygenase.</title>
        <authorList>
            <person name="Vekeman B."/>
            <person name="Kerckhof F.M."/>
            <person name="Cremers G."/>
            <person name="de Vos P."/>
            <person name="Vandamme P."/>
            <person name="Boon N."/>
            <person name="Op den Camp H.J."/>
            <person name="Heylen K."/>
        </authorList>
    </citation>
    <scope>NUCLEOTIDE SEQUENCE [LARGE SCALE GENOMIC DNA]</scope>
    <source>
        <strain evidence="1 2">R-67176</strain>
    </source>
</reference>
<proteinExistence type="predicted"/>
<comment type="caution">
    <text evidence="1">The sequence shown here is derived from an EMBL/GenBank/DDBJ whole genome shotgun (WGS) entry which is preliminary data.</text>
</comment>
<evidence type="ECO:0000313" key="2">
    <source>
        <dbReference type="Proteomes" id="UP000094172"/>
    </source>
</evidence>
<dbReference type="STRING" id="1774970.AUC70_03295"/>
<keyword evidence="2" id="KW-1185">Reference proteome</keyword>
<evidence type="ECO:0000313" key="1">
    <source>
        <dbReference type="EMBL" id="ODR95896.1"/>
    </source>
</evidence>
<protein>
    <recommendedName>
        <fullName evidence="3">WbqC-like protein</fullName>
    </recommendedName>
</protein>
<name>A0A1E3VSG6_9HYPH</name>
<dbReference type="AlphaFoldDB" id="A0A1E3VSG6"/>
<dbReference type="EMBL" id="LPWE01000010">
    <property type="protein sequence ID" value="ODR95896.1"/>
    <property type="molecule type" value="Genomic_DNA"/>
</dbReference>
<dbReference type="Pfam" id="PF08889">
    <property type="entry name" value="WbqC"/>
    <property type="match status" value="1"/>
</dbReference>
<dbReference type="Proteomes" id="UP000094172">
    <property type="component" value="Unassembled WGS sequence"/>
</dbReference>
<sequence length="234" mass="26705">MQPYFFPYAQQFRHIHQCERWIVFDTAKYTRKSWINRNRIANRDKDWAYISVPVAQGSSLGAIREASIAQIGWQDKLFDQLQPYRGSAAFFDETMEIIRSCVVPESDTIADLNTRVLNVVCSSIGIETPIERLSELKLNMPDELGPGEWALAISEALGATAYSNAPGGKDLFDPNQYRARGIELEFYEPRPLVYATPGFDFTADLSIIDSLMWLGPTQVGRWCRDEEICDYRSD</sequence>
<accession>A0A1E3VSG6</accession>